<keyword evidence="3" id="KW-1185">Reference proteome</keyword>
<reference evidence="2" key="3">
    <citation type="submission" date="2025-09" db="UniProtKB">
        <authorList>
            <consortium name="Ensembl"/>
        </authorList>
    </citation>
    <scope>IDENTIFICATION</scope>
</reference>
<reference evidence="2" key="2">
    <citation type="submission" date="2025-08" db="UniProtKB">
        <authorList>
            <consortium name="Ensembl"/>
        </authorList>
    </citation>
    <scope>IDENTIFICATION</scope>
</reference>
<dbReference type="AlphaFoldDB" id="A0A8I5T7L1"/>
<evidence type="ECO:0000256" key="1">
    <source>
        <dbReference type="SAM" id="MobiDB-lite"/>
    </source>
</evidence>
<gene>
    <name evidence="2" type="primary">LOC100457405</name>
</gene>
<name>A0A8I5T7L1_PONAB</name>
<reference evidence="2" key="1">
    <citation type="submission" date="2008-02" db="EMBL/GenBank/DDBJ databases">
        <title>A 6x draft sequence assembly of the Pongo pygmaeus abelii genome.</title>
        <authorList>
            <person name="Wilson R.K."/>
            <person name="Mardis E."/>
        </authorList>
    </citation>
    <scope>NUCLEOTIDE SEQUENCE [LARGE SCALE GENOMIC DNA]</scope>
</reference>
<dbReference type="Ensembl" id="ENSPPYT00000037733.1">
    <property type="protein sequence ID" value="ENSPPYP00000032541.1"/>
    <property type="gene ID" value="ENSPPYG00000030484.1"/>
</dbReference>
<feature type="region of interest" description="Disordered" evidence="1">
    <location>
        <begin position="1"/>
        <end position="29"/>
    </location>
</feature>
<dbReference type="Proteomes" id="UP000001595">
    <property type="component" value="Chromosome 2A"/>
</dbReference>
<dbReference type="GeneTree" id="ENSGT00770000121715"/>
<organism evidence="2 3">
    <name type="scientific">Pongo abelii</name>
    <name type="common">Sumatran orangutan</name>
    <name type="synonym">Pongo pygmaeus abelii</name>
    <dbReference type="NCBI Taxonomy" id="9601"/>
    <lineage>
        <taxon>Eukaryota</taxon>
        <taxon>Metazoa</taxon>
        <taxon>Chordata</taxon>
        <taxon>Craniata</taxon>
        <taxon>Vertebrata</taxon>
        <taxon>Euteleostomi</taxon>
        <taxon>Mammalia</taxon>
        <taxon>Eutheria</taxon>
        <taxon>Euarchontoglires</taxon>
        <taxon>Primates</taxon>
        <taxon>Haplorrhini</taxon>
        <taxon>Catarrhini</taxon>
        <taxon>Hominidae</taxon>
        <taxon>Pongo</taxon>
    </lineage>
</organism>
<sequence>MASDCGPTRKQPSSQKGPSPPRACAHRPVGGETWSLQDTVQLLCGCVPRSQDFQEIEPVPCALGNNSPRQHFGIPGYPEAARDSSSSPAPGLLTLCSRLRAKPDSVCLPFFPPWEANATPTRLCLRVSLAGRREAGPVPGGRWRSEFEHSDEWLPALWTFIILFDG</sequence>
<dbReference type="OMA" id="GVWELEC"/>
<proteinExistence type="predicted"/>
<evidence type="ECO:0000313" key="3">
    <source>
        <dbReference type="Proteomes" id="UP000001595"/>
    </source>
</evidence>
<accession>A0A8I5T7L1</accession>
<evidence type="ECO:0000313" key="2">
    <source>
        <dbReference type="Ensembl" id="ENSPPYP00000032541.1"/>
    </source>
</evidence>
<protein>
    <submittedName>
        <fullName evidence="2">Uncharacterized protein</fullName>
    </submittedName>
</protein>